<evidence type="ECO:0000313" key="3">
    <source>
        <dbReference type="Proteomes" id="UP000198948"/>
    </source>
</evidence>
<proteinExistence type="predicted"/>
<keyword evidence="3" id="KW-1185">Reference proteome</keyword>
<protein>
    <submittedName>
        <fullName evidence="2">ECF transporter S component, folate family</fullName>
    </submittedName>
</protein>
<organism evidence="2 3">
    <name type="scientific">Isobaculum melis</name>
    <dbReference type="NCBI Taxonomy" id="142588"/>
    <lineage>
        <taxon>Bacteria</taxon>
        <taxon>Bacillati</taxon>
        <taxon>Bacillota</taxon>
        <taxon>Bacilli</taxon>
        <taxon>Lactobacillales</taxon>
        <taxon>Carnobacteriaceae</taxon>
        <taxon>Isobaculum</taxon>
    </lineage>
</organism>
<feature type="transmembrane region" description="Helical" evidence="1">
    <location>
        <begin position="93"/>
        <end position="116"/>
    </location>
</feature>
<evidence type="ECO:0000256" key="1">
    <source>
        <dbReference type="SAM" id="Phobius"/>
    </source>
</evidence>
<name>A0A1H9UC33_9LACT</name>
<dbReference type="NCBIfam" id="TIGR04518">
    <property type="entry name" value="ECF_S_folT_fam"/>
    <property type="match status" value="1"/>
</dbReference>
<dbReference type="EMBL" id="FOHA01000026">
    <property type="protein sequence ID" value="SES06811.1"/>
    <property type="molecule type" value="Genomic_DNA"/>
</dbReference>
<dbReference type="Gene3D" id="1.10.1760.20">
    <property type="match status" value="1"/>
</dbReference>
<dbReference type="InterPro" id="IPR024529">
    <property type="entry name" value="ECF_trnsprt_substrate-spec"/>
</dbReference>
<keyword evidence="1" id="KW-0472">Membrane</keyword>
<dbReference type="GO" id="GO:0022857">
    <property type="term" value="F:transmembrane transporter activity"/>
    <property type="evidence" value="ECO:0007669"/>
    <property type="project" value="InterPro"/>
</dbReference>
<dbReference type="InterPro" id="IPR030949">
    <property type="entry name" value="ECF_S_folate_fam"/>
</dbReference>
<accession>A0A1H9UC33</accession>
<keyword evidence="1" id="KW-0812">Transmembrane</keyword>
<evidence type="ECO:0000313" key="2">
    <source>
        <dbReference type="EMBL" id="SES06811.1"/>
    </source>
</evidence>
<feature type="transmembrane region" description="Helical" evidence="1">
    <location>
        <begin position="26"/>
        <end position="49"/>
    </location>
</feature>
<dbReference type="Pfam" id="PF12822">
    <property type="entry name" value="ECF_trnsprt"/>
    <property type="match status" value="1"/>
</dbReference>
<dbReference type="Proteomes" id="UP000198948">
    <property type="component" value="Unassembled WGS sequence"/>
</dbReference>
<keyword evidence="1" id="KW-1133">Transmembrane helix</keyword>
<dbReference type="STRING" id="142588.SAMN04488559_12614"/>
<dbReference type="AlphaFoldDB" id="A0A1H9UC33"/>
<gene>
    <name evidence="2" type="ORF">SAMN04488559_12614</name>
</gene>
<feature type="transmembrane region" description="Helical" evidence="1">
    <location>
        <begin position="61"/>
        <end position="81"/>
    </location>
</feature>
<sequence length="164" mass="18715">MSLLVAFEIVCTRFLAFENSIMRLSFFFIPLMLMGYLFGPWLAGLGGVVGDVVGMILFPKAMYFPGFTLNAFLVPFIYGLFFYQKNITLKRNVAAQITIMCVISLVLTPIWLNLLFKIPIIELMPLRIGKELIGLPVKVAVSYYLFNHETVNRLIRLRLTPVKK</sequence>
<reference evidence="2 3" key="1">
    <citation type="submission" date="2016-10" db="EMBL/GenBank/DDBJ databases">
        <authorList>
            <person name="de Groot N.N."/>
        </authorList>
    </citation>
    <scope>NUCLEOTIDE SEQUENCE [LARGE SCALE GENOMIC DNA]</scope>
    <source>
        <strain evidence="2 3">DSM 13760</strain>
    </source>
</reference>